<dbReference type="InterPro" id="IPR011330">
    <property type="entry name" value="Glyco_hydro/deAcase_b/a-brl"/>
</dbReference>
<dbReference type="GO" id="GO:0005975">
    <property type="term" value="P:carbohydrate metabolic process"/>
    <property type="evidence" value="ECO:0007669"/>
    <property type="project" value="InterPro"/>
</dbReference>
<protein>
    <submittedName>
        <fullName evidence="1">UPF0271 protein</fullName>
    </submittedName>
</protein>
<reference evidence="1 2" key="1">
    <citation type="submission" date="2020-07" db="EMBL/GenBank/DDBJ databases">
        <authorList>
            <person name="Partida-Martinez L."/>
            <person name="Huntemann M."/>
            <person name="Clum A."/>
            <person name="Wang J."/>
            <person name="Palaniappan K."/>
            <person name="Ritter S."/>
            <person name="Chen I.-M."/>
            <person name="Stamatis D."/>
            <person name="Reddy T."/>
            <person name="O'Malley R."/>
            <person name="Daum C."/>
            <person name="Shapiro N."/>
            <person name="Ivanova N."/>
            <person name="Kyrpides N."/>
            <person name="Woyke T."/>
        </authorList>
    </citation>
    <scope>NUCLEOTIDE SEQUENCE [LARGE SCALE GENOMIC DNA]</scope>
    <source>
        <strain evidence="1 2">AT2.17</strain>
    </source>
</reference>
<dbReference type="InterPro" id="IPR005501">
    <property type="entry name" value="LamB/YcsF/PxpA-like"/>
</dbReference>
<dbReference type="EMBL" id="JACCBW010000003">
    <property type="protein sequence ID" value="NYE37887.1"/>
    <property type="molecule type" value="Genomic_DNA"/>
</dbReference>
<dbReference type="RefSeq" id="WP_179620536.1">
    <property type="nucleotide sequence ID" value="NZ_JACCBW010000003.1"/>
</dbReference>
<accession>A0A7Y9KTR8</accession>
<evidence type="ECO:0000313" key="2">
    <source>
        <dbReference type="Proteomes" id="UP000549911"/>
    </source>
</evidence>
<dbReference type="PANTHER" id="PTHR30292:SF0">
    <property type="entry name" value="5-OXOPROLINASE SUBUNIT A"/>
    <property type="match status" value="1"/>
</dbReference>
<dbReference type="AlphaFoldDB" id="A0A7Y9KTR8"/>
<proteinExistence type="predicted"/>
<dbReference type="Pfam" id="PF03746">
    <property type="entry name" value="LamB_YcsF"/>
    <property type="match status" value="1"/>
</dbReference>
<gene>
    <name evidence="1" type="ORF">F4692_003032</name>
</gene>
<name>A0A7Y9KTR8_9ACTN</name>
<dbReference type="CDD" id="cd10787">
    <property type="entry name" value="LamB_YcsF_like"/>
    <property type="match status" value="1"/>
</dbReference>
<dbReference type="PANTHER" id="PTHR30292">
    <property type="entry name" value="UNCHARACTERIZED PROTEIN YBGL-RELATED"/>
    <property type="match status" value="1"/>
</dbReference>
<reference evidence="1 2" key="2">
    <citation type="submission" date="2020-08" db="EMBL/GenBank/DDBJ databases">
        <title>The Agave Microbiome: Exploring the role of microbial communities in plant adaptations to desert environments.</title>
        <authorList>
            <person name="Partida-Martinez L.P."/>
        </authorList>
    </citation>
    <scope>NUCLEOTIDE SEQUENCE [LARGE SCALE GENOMIC DNA]</scope>
    <source>
        <strain evidence="1 2">AT2.17</strain>
    </source>
</reference>
<dbReference type="Gene3D" id="3.20.20.370">
    <property type="entry name" value="Glycoside hydrolase/deacetylase"/>
    <property type="match status" value="1"/>
</dbReference>
<dbReference type="Proteomes" id="UP000549911">
    <property type="component" value="Unassembled WGS sequence"/>
</dbReference>
<sequence length="242" mass="24878">MRRAPTGTVDLNADLGEEVTDDEGLLDVVTSANVACGFHAGTRATMQAVCAGAVRRGVAVGAQVSYDDRENFGRVARDVPADVLRDQVAEQVGLLSAVAVAEGASVAYVKPHGALYHRVAVDEMQAAAVLDGSADLPVLGMPGARLLALAAARGRGVRLEGFPDRGYDDDGGLLPRDRPGALVTDPHEVAGRAVVLAATVDSVCVHGDSPGAVETARAVRRALEAAGLAVQSPWRSARPSTG</sequence>
<evidence type="ECO:0000313" key="1">
    <source>
        <dbReference type="EMBL" id="NYE37887.1"/>
    </source>
</evidence>
<keyword evidence="2" id="KW-1185">Reference proteome</keyword>
<organism evidence="1 2">
    <name type="scientific">Nocardioides cavernae</name>
    <dbReference type="NCBI Taxonomy" id="1921566"/>
    <lineage>
        <taxon>Bacteria</taxon>
        <taxon>Bacillati</taxon>
        <taxon>Actinomycetota</taxon>
        <taxon>Actinomycetes</taxon>
        <taxon>Propionibacteriales</taxon>
        <taxon>Nocardioidaceae</taxon>
        <taxon>Nocardioides</taxon>
    </lineage>
</organism>
<comment type="caution">
    <text evidence="1">The sequence shown here is derived from an EMBL/GenBank/DDBJ whole genome shotgun (WGS) entry which is preliminary data.</text>
</comment>
<dbReference type="SUPFAM" id="SSF88713">
    <property type="entry name" value="Glycoside hydrolase/deacetylase"/>
    <property type="match status" value="1"/>
</dbReference>